<keyword evidence="2" id="KW-1185">Reference proteome</keyword>
<accession>A0ABW3JQC5</accession>
<sequence>MKKLLTILTLTFLFISCDEGKKENDYILPTASGNTNEILVVMKTLQWEGKPGDEIRTVFGEHQVGLPQPETLLSVTQIDPSGYKNFMRNLKAILIVTTGEKEEISVTRNKYAEPQIIVTATAKDEDGLINLIKNRGKEIIKLFKDEDIAFIQQIFKREALDESSLKTLKNLGISLTIPKRFNVVDDKGDFLWLRQHLKSGIARGDGTNNILVYSVPLEDESTVEDNITAIRDTIGKKHIPGSKEGMYMITEAAYTPFTYPTEIDGKKAYETRGKWEVKNDFMAGPFINYTVIDKANNRLIVVEGFTYAPSVNKRDFIFELEAIGKSLKIK</sequence>
<dbReference type="RefSeq" id="WP_386106206.1">
    <property type="nucleotide sequence ID" value="NZ_JBHTJR010000030.1"/>
</dbReference>
<name>A0ABW3JQC5_9FLAO</name>
<gene>
    <name evidence="1" type="ORF">ACFQ1U_05635</name>
</gene>
<proteinExistence type="predicted"/>
<evidence type="ECO:0000313" key="2">
    <source>
        <dbReference type="Proteomes" id="UP001597062"/>
    </source>
</evidence>
<organism evidence="1 2">
    <name type="scientific">Tenacibaculum geojense</name>
    <dbReference type="NCBI Taxonomy" id="915352"/>
    <lineage>
        <taxon>Bacteria</taxon>
        <taxon>Pseudomonadati</taxon>
        <taxon>Bacteroidota</taxon>
        <taxon>Flavobacteriia</taxon>
        <taxon>Flavobacteriales</taxon>
        <taxon>Flavobacteriaceae</taxon>
        <taxon>Tenacibaculum</taxon>
    </lineage>
</organism>
<protein>
    <submittedName>
        <fullName evidence="1">DUF4837 family protein</fullName>
    </submittedName>
</protein>
<comment type="caution">
    <text evidence="1">The sequence shown here is derived from an EMBL/GenBank/DDBJ whole genome shotgun (WGS) entry which is preliminary data.</text>
</comment>
<dbReference type="PROSITE" id="PS51257">
    <property type="entry name" value="PROKAR_LIPOPROTEIN"/>
    <property type="match status" value="1"/>
</dbReference>
<dbReference type="InterPro" id="IPR032286">
    <property type="entry name" value="DUF4837"/>
</dbReference>
<dbReference type="Pfam" id="PF16125">
    <property type="entry name" value="DUF4837"/>
    <property type="match status" value="1"/>
</dbReference>
<reference evidence="2" key="1">
    <citation type="journal article" date="2019" name="Int. J. Syst. Evol. Microbiol.">
        <title>The Global Catalogue of Microorganisms (GCM) 10K type strain sequencing project: providing services to taxonomists for standard genome sequencing and annotation.</title>
        <authorList>
            <consortium name="The Broad Institute Genomics Platform"/>
            <consortium name="The Broad Institute Genome Sequencing Center for Infectious Disease"/>
            <person name="Wu L."/>
            <person name="Ma J."/>
        </authorList>
    </citation>
    <scope>NUCLEOTIDE SEQUENCE [LARGE SCALE GENOMIC DNA]</scope>
    <source>
        <strain evidence="2">CCUG 60527</strain>
    </source>
</reference>
<dbReference type="EMBL" id="JBHTJR010000030">
    <property type="protein sequence ID" value="MFD0992678.1"/>
    <property type="molecule type" value="Genomic_DNA"/>
</dbReference>
<dbReference type="Proteomes" id="UP001597062">
    <property type="component" value="Unassembled WGS sequence"/>
</dbReference>
<evidence type="ECO:0000313" key="1">
    <source>
        <dbReference type="EMBL" id="MFD0992678.1"/>
    </source>
</evidence>